<feature type="domain" description="Glycosyl transferase family 1" evidence="1">
    <location>
        <begin position="219"/>
        <end position="359"/>
    </location>
</feature>
<protein>
    <submittedName>
        <fullName evidence="3">Glycosyltransferase</fullName>
    </submittedName>
</protein>
<evidence type="ECO:0000259" key="2">
    <source>
        <dbReference type="Pfam" id="PF13439"/>
    </source>
</evidence>
<evidence type="ECO:0000313" key="4">
    <source>
        <dbReference type="Proteomes" id="UP000466586"/>
    </source>
</evidence>
<dbReference type="RefSeq" id="WP_160844491.1">
    <property type="nucleotide sequence ID" value="NZ_WVHT01000004.1"/>
</dbReference>
<dbReference type="Proteomes" id="UP000466586">
    <property type="component" value="Unassembled WGS sequence"/>
</dbReference>
<keyword evidence="4" id="KW-1185">Reference proteome</keyword>
<name>A0A7K1YAB4_9SPHI</name>
<keyword evidence="3" id="KW-0808">Transferase</keyword>
<dbReference type="PANTHER" id="PTHR12526:SF630">
    <property type="entry name" value="GLYCOSYLTRANSFERASE"/>
    <property type="match status" value="1"/>
</dbReference>
<dbReference type="SUPFAM" id="SSF53756">
    <property type="entry name" value="UDP-Glycosyltransferase/glycogen phosphorylase"/>
    <property type="match status" value="1"/>
</dbReference>
<organism evidence="3 4">
    <name type="scientific">Hufsiella arboris</name>
    <dbReference type="NCBI Taxonomy" id="2695275"/>
    <lineage>
        <taxon>Bacteria</taxon>
        <taxon>Pseudomonadati</taxon>
        <taxon>Bacteroidota</taxon>
        <taxon>Sphingobacteriia</taxon>
        <taxon>Sphingobacteriales</taxon>
        <taxon>Sphingobacteriaceae</taxon>
        <taxon>Hufsiella</taxon>
    </lineage>
</organism>
<dbReference type="InterPro" id="IPR028098">
    <property type="entry name" value="Glyco_trans_4-like_N"/>
</dbReference>
<comment type="caution">
    <text evidence="3">The sequence shown here is derived from an EMBL/GenBank/DDBJ whole genome shotgun (WGS) entry which is preliminary data.</text>
</comment>
<sequence length="405" mass="46049">MKILIINTFYYPTFIGGAEISVQLLAENLVKEGNRVFIFCNGPQNRVYRVNNVIVISCKQRNLFTNYGGAGATKLSKILWHLIDSCNPFYHFKLLSILKKKKPQVVHTNNIQGFSPFVWLTVKSTKTPLVHTIRDYYLLCHKSNMFNNNKNCTRLCTECKITNSIKSRFINYPNHFIGISKYITTVHADFFPTRKRNFSVVYNAAAANKFPVTHSESEIVVFGYIGRIEKDKGVEYLANELANLNADNKLSFKILFAGKGEDIFITQLKEKLAGTHFEFLGVVQPADFFSKIDVLLVPALWNEPFGRTVIEALSFSIPVCHTDRGGLKELYDPECAWMFTPEKGNLSKIISDIVENKAELSSKKALLMNKLQNRFSTTNYINNYLSVYKRAIGGEEITSQAILTE</sequence>
<dbReference type="Pfam" id="PF00534">
    <property type="entry name" value="Glycos_transf_1"/>
    <property type="match status" value="1"/>
</dbReference>
<feature type="domain" description="Glycosyltransferase subfamily 4-like N-terminal" evidence="2">
    <location>
        <begin position="15"/>
        <end position="204"/>
    </location>
</feature>
<gene>
    <name evidence="3" type="ORF">GS399_10055</name>
</gene>
<dbReference type="AlphaFoldDB" id="A0A7K1YAB4"/>
<evidence type="ECO:0000313" key="3">
    <source>
        <dbReference type="EMBL" id="MXV51311.1"/>
    </source>
</evidence>
<reference evidence="3 4" key="1">
    <citation type="submission" date="2019-11" db="EMBL/GenBank/DDBJ databases">
        <title>Pedobacter sp. HMF7647 Genome sequencing and assembly.</title>
        <authorList>
            <person name="Kang H."/>
            <person name="Kim H."/>
            <person name="Joh K."/>
        </authorList>
    </citation>
    <scope>NUCLEOTIDE SEQUENCE [LARGE SCALE GENOMIC DNA]</scope>
    <source>
        <strain evidence="3 4">HMF7647</strain>
    </source>
</reference>
<dbReference type="Gene3D" id="3.40.50.2000">
    <property type="entry name" value="Glycogen Phosphorylase B"/>
    <property type="match status" value="2"/>
</dbReference>
<evidence type="ECO:0000259" key="1">
    <source>
        <dbReference type="Pfam" id="PF00534"/>
    </source>
</evidence>
<dbReference type="InterPro" id="IPR001296">
    <property type="entry name" value="Glyco_trans_1"/>
</dbReference>
<dbReference type="GO" id="GO:0016757">
    <property type="term" value="F:glycosyltransferase activity"/>
    <property type="evidence" value="ECO:0007669"/>
    <property type="project" value="InterPro"/>
</dbReference>
<dbReference type="PANTHER" id="PTHR12526">
    <property type="entry name" value="GLYCOSYLTRANSFERASE"/>
    <property type="match status" value="1"/>
</dbReference>
<dbReference type="EMBL" id="WVHT01000004">
    <property type="protein sequence ID" value="MXV51311.1"/>
    <property type="molecule type" value="Genomic_DNA"/>
</dbReference>
<proteinExistence type="predicted"/>
<accession>A0A7K1YAB4</accession>
<dbReference type="Pfam" id="PF13439">
    <property type="entry name" value="Glyco_transf_4"/>
    <property type="match status" value="1"/>
</dbReference>